<evidence type="ECO:0000313" key="2">
    <source>
        <dbReference type="Proteomes" id="UP001596287"/>
    </source>
</evidence>
<dbReference type="RefSeq" id="WP_379791831.1">
    <property type="nucleotide sequence ID" value="NZ_JBHSQB010000007.1"/>
</dbReference>
<evidence type="ECO:0000313" key="1">
    <source>
        <dbReference type="EMBL" id="MFC6096960.1"/>
    </source>
</evidence>
<keyword evidence="2" id="KW-1185">Reference proteome</keyword>
<sequence length="237" mass="27578">MTTKPLLSVCSIILYSQVCFSQSSNNSLSNWFDATIGKENLSISNGFIANEQYITNNSNLYFKDSKFSLGSVSYEDQFYADLYINYDSYNDELLLKPNGTEDLKSIIVKKEYTSSFTFLGRNFVNLTYNKKTSENFLNGYFEEKIFDKNLILYTKYAKTRSEKIDKNQLISEFSSFNQFVILHDGKYFKYSQSAIEQLFPDLKNQIKSFYSENSIIQKSDEKSFVEMLLERINSLSK</sequence>
<name>A0ABW1PNG2_9FLAO</name>
<organism evidence="1 2">
    <name type="scientific">Flavobacterium qiangtangense</name>
    <dbReference type="NCBI Taxonomy" id="1442595"/>
    <lineage>
        <taxon>Bacteria</taxon>
        <taxon>Pseudomonadati</taxon>
        <taxon>Bacteroidota</taxon>
        <taxon>Flavobacteriia</taxon>
        <taxon>Flavobacteriales</taxon>
        <taxon>Flavobacteriaceae</taxon>
        <taxon>Flavobacterium</taxon>
    </lineage>
</organism>
<accession>A0ABW1PNG2</accession>
<comment type="caution">
    <text evidence="1">The sequence shown here is derived from an EMBL/GenBank/DDBJ whole genome shotgun (WGS) entry which is preliminary data.</text>
</comment>
<dbReference type="EMBL" id="JBHSQB010000007">
    <property type="protein sequence ID" value="MFC6096960.1"/>
    <property type="molecule type" value="Genomic_DNA"/>
</dbReference>
<protein>
    <submittedName>
        <fullName evidence="1">Uncharacterized protein</fullName>
    </submittedName>
</protein>
<reference evidence="2" key="1">
    <citation type="journal article" date="2019" name="Int. J. Syst. Evol. Microbiol.">
        <title>The Global Catalogue of Microorganisms (GCM) 10K type strain sequencing project: providing services to taxonomists for standard genome sequencing and annotation.</title>
        <authorList>
            <consortium name="The Broad Institute Genomics Platform"/>
            <consortium name="The Broad Institute Genome Sequencing Center for Infectious Disease"/>
            <person name="Wu L."/>
            <person name="Ma J."/>
        </authorList>
    </citation>
    <scope>NUCLEOTIDE SEQUENCE [LARGE SCALE GENOMIC DNA]</scope>
    <source>
        <strain evidence="2">CCUG 49679</strain>
    </source>
</reference>
<gene>
    <name evidence="1" type="ORF">ACFPVY_09920</name>
</gene>
<dbReference type="Proteomes" id="UP001596287">
    <property type="component" value="Unassembled WGS sequence"/>
</dbReference>
<proteinExistence type="predicted"/>